<name>A0A975GNQ6_9BACT</name>
<evidence type="ECO:0000313" key="2">
    <source>
        <dbReference type="Proteomes" id="UP000663722"/>
    </source>
</evidence>
<reference evidence="1" key="1">
    <citation type="journal article" date="2021" name="Microb. Physiol.">
        <title>Proteogenomic Insights into the Physiology of Marine, Sulfate-Reducing, Filamentous Desulfonema limicola and Desulfonema magnum.</title>
        <authorList>
            <person name="Schnaars V."/>
            <person name="Wohlbrand L."/>
            <person name="Scheve S."/>
            <person name="Hinrichs C."/>
            <person name="Reinhardt R."/>
            <person name="Rabus R."/>
        </authorList>
    </citation>
    <scope>NUCLEOTIDE SEQUENCE</scope>
    <source>
        <strain evidence="1">4be13</strain>
    </source>
</reference>
<evidence type="ECO:0000313" key="1">
    <source>
        <dbReference type="EMBL" id="QTA87103.1"/>
    </source>
</evidence>
<protein>
    <submittedName>
        <fullName evidence="1">Uncharacterized protein</fullName>
    </submittedName>
</protein>
<accession>A0A975GNQ6</accession>
<dbReference type="EMBL" id="CP061800">
    <property type="protein sequence ID" value="QTA87103.1"/>
    <property type="molecule type" value="Genomic_DNA"/>
</dbReference>
<keyword evidence="2" id="KW-1185">Reference proteome</keyword>
<organism evidence="1 2">
    <name type="scientific">Desulfonema magnum</name>
    <dbReference type="NCBI Taxonomy" id="45655"/>
    <lineage>
        <taxon>Bacteria</taxon>
        <taxon>Pseudomonadati</taxon>
        <taxon>Thermodesulfobacteriota</taxon>
        <taxon>Desulfobacteria</taxon>
        <taxon>Desulfobacterales</taxon>
        <taxon>Desulfococcaceae</taxon>
        <taxon>Desulfonema</taxon>
    </lineage>
</organism>
<dbReference type="AlphaFoldDB" id="A0A975GNQ6"/>
<sequence length="40" mass="4779">MYFGYDFSLKQIKFQEKISTLNGQQIKEFPSEGEFLIWTS</sequence>
<proteinExistence type="predicted"/>
<dbReference type="KEGG" id="dmm:dnm_031310"/>
<dbReference type="Proteomes" id="UP000663722">
    <property type="component" value="Chromosome"/>
</dbReference>
<gene>
    <name evidence="1" type="ORF">dnm_031310</name>
</gene>